<dbReference type="OrthoDB" id="7055747at2"/>
<organism evidence="2 3">
    <name type="scientific">Pseudomonas graminis</name>
    <dbReference type="NCBI Taxonomy" id="158627"/>
    <lineage>
        <taxon>Bacteria</taxon>
        <taxon>Pseudomonadati</taxon>
        <taxon>Pseudomonadota</taxon>
        <taxon>Gammaproteobacteria</taxon>
        <taxon>Pseudomonadales</taxon>
        <taxon>Pseudomonadaceae</taxon>
        <taxon>Pseudomonas</taxon>
    </lineage>
</organism>
<evidence type="ECO:0000313" key="2">
    <source>
        <dbReference type="EMBL" id="SET80906.1"/>
    </source>
</evidence>
<feature type="compositionally biased region" description="Low complexity" evidence="1">
    <location>
        <begin position="135"/>
        <end position="153"/>
    </location>
</feature>
<gene>
    <name evidence="2" type="ORF">SAMN05216197_12646</name>
</gene>
<dbReference type="EMBL" id="FOHW01000026">
    <property type="protein sequence ID" value="SET80906.1"/>
    <property type="molecule type" value="Genomic_DNA"/>
</dbReference>
<evidence type="ECO:0000256" key="1">
    <source>
        <dbReference type="SAM" id="MobiDB-lite"/>
    </source>
</evidence>
<dbReference type="AlphaFoldDB" id="A0A1I0HB12"/>
<evidence type="ECO:0000313" key="3">
    <source>
        <dbReference type="Proteomes" id="UP000182332"/>
    </source>
</evidence>
<feature type="region of interest" description="Disordered" evidence="1">
    <location>
        <begin position="134"/>
        <end position="166"/>
    </location>
</feature>
<name>A0A1I0HB12_9PSED</name>
<protein>
    <submittedName>
        <fullName evidence="2">Uncharacterized protein</fullName>
    </submittedName>
</protein>
<dbReference type="Proteomes" id="UP000182332">
    <property type="component" value="Unassembled WGS sequence"/>
</dbReference>
<sequence>MKLPRPTRTNLTLSLCLLTLVGTLSYQQYRLANLTTAIAGTAGKESLDAIQTKLEQFDERFAAVDQKYLTSNEDFRSGQQALSNRLDTLEGLANQVGQRVEQLDLTSASAEDIVIIKASVDSVAAQLKDLQLRQSNSANAKPPSPASSTQKAASRAKTKKSAPHPPFDVIGLEHRGGQEFLAIAPIGSNQLSQIQLVRPGDGVSGTSWKLQSVDSASASFDVAGVSQTIALAR</sequence>
<dbReference type="RefSeq" id="WP_074891550.1">
    <property type="nucleotide sequence ID" value="NZ_FOHW01000026.1"/>
</dbReference>
<reference evidence="2 3" key="1">
    <citation type="submission" date="2016-10" db="EMBL/GenBank/DDBJ databases">
        <authorList>
            <person name="de Groot N.N."/>
        </authorList>
    </citation>
    <scope>NUCLEOTIDE SEQUENCE [LARGE SCALE GENOMIC DNA]</scope>
    <source>
        <strain evidence="2 3">DSM 11363</strain>
    </source>
</reference>
<accession>A0A1I0HB12</accession>
<proteinExistence type="predicted"/>